<evidence type="ECO:0000256" key="3">
    <source>
        <dbReference type="ARBA" id="ARBA00022448"/>
    </source>
</evidence>
<keyword evidence="9 15" id="KW-0675">Receptor</keyword>
<keyword evidence="10 11" id="KW-0998">Cell outer membrane</keyword>
<dbReference type="InterPro" id="IPR012910">
    <property type="entry name" value="Plug_dom"/>
</dbReference>
<comment type="subcellular location">
    <subcellularLocation>
        <location evidence="1 11">Cell outer membrane</location>
        <topology evidence="1 11">Multi-pass membrane protein</topology>
    </subcellularLocation>
</comment>
<dbReference type="PANTHER" id="PTHR30069:SF29">
    <property type="entry name" value="HEMOGLOBIN AND HEMOGLOBIN-HAPTOGLOBIN-BINDING PROTEIN 1-RELATED"/>
    <property type="match status" value="1"/>
</dbReference>
<sequence length="705" mass="77854">MVSIPFSIDTLGRWRRSLAVSAFCAGVATGADLRAADAPLTPQEDAQSDRQQAELLAVLDEATELATKNRINVDYVPGIMTVLERAEMLALGVRTVADALTLIPGVLVERNGTGEMTLSIRGQGNSNGTVKVLIDSVSMNTSDGAVLIFDEMPVEQVERIEVIRGPGSALYGEFAFSGVVNIVTLQRARRAHVRYGDANTTQVGGVYSLEDPERNLSLTMNLAGWDSRGLGIEAGPDSLYPLGLGDFSNAPGAVDDSQGYRFGQLRFNAGDFSLLAQYQTTRKDPFFGAIDILPGPMQWGDEGSTMTKSVVQAGYAFPLSARSRAELKMHWHEGWMESDQRLGPAGLPALGIGAIMPEDSRQKLYTHSNRIQLEAALDWEGWTDHRMRFEVSVAENKMLDAWWAFNLDLLTLEPLPFMRRYSGELGFIDPDASRTMRSVMFQDQWSARPDLDLTLGVRYDAYSDVGDNVSPRLAAVWRVTDQHVLKAQVASAFFPPSLLQRHIQSFLPVIETARDPETTRTAELAYIFRRADTVGRASAYYSRLYDLITASGSSWVNLGEARTQGVELEWQQAFGRRFKLQANLSYADTLNYETGGPIPGAANWLGNLSLFYYLAPDVLLAGRWNHVGDRARESDDSRSDLAGYDNVTLTLSWFNVGAQGLDLRLGVTNLLGETVRSPAPALTYDEDYPLVDERTLWVQLSYELP</sequence>
<evidence type="ECO:0000256" key="12">
    <source>
        <dbReference type="RuleBase" id="RU003357"/>
    </source>
</evidence>
<keyword evidence="4 11" id="KW-1134">Transmembrane beta strand</keyword>
<evidence type="ECO:0000313" key="16">
    <source>
        <dbReference type="Proteomes" id="UP000592294"/>
    </source>
</evidence>
<dbReference type="RefSeq" id="WP_176977768.1">
    <property type="nucleotide sequence ID" value="NZ_JABZEO010000015.1"/>
</dbReference>
<keyword evidence="7 12" id="KW-0798">TonB box</keyword>
<accession>A0A850RDQ2</accession>
<dbReference type="Pfam" id="PF07715">
    <property type="entry name" value="Plug"/>
    <property type="match status" value="1"/>
</dbReference>
<keyword evidence="6" id="KW-0732">Signal</keyword>
<evidence type="ECO:0000256" key="8">
    <source>
        <dbReference type="ARBA" id="ARBA00023136"/>
    </source>
</evidence>
<comment type="caution">
    <text evidence="15">The sequence shown here is derived from an EMBL/GenBank/DDBJ whole genome shotgun (WGS) entry which is preliminary data.</text>
</comment>
<evidence type="ECO:0000256" key="2">
    <source>
        <dbReference type="ARBA" id="ARBA00008143"/>
    </source>
</evidence>
<evidence type="ECO:0000256" key="9">
    <source>
        <dbReference type="ARBA" id="ARBA00023170"/>
    </source>
</evidence>
<evidence type="ECO:0000256" key="5">
    <source>
        <dbReference type="ARBA" id="ARBA00022692"/>
    </source>
</evidence>
<evidence type="ECO:0000259" key="14">
    <source>
        <dbReference type="Pfam" id="PF07715"/>
    </source>
</evidence>
<keyword evidence="16" id="KW-1185">Reference proteome</keyword>
<comment type="similarity">
    <text evidence="2">Belongs to the TonB-dependent receptor family. Hemoglobin/haptoglobin binding protein subfamily.</text>
</comment>
<feature type="domain" description="TonB-dependent receptor plug" evidence="14">
    <location>
        <begin position="76"/>
        <end position="179"/>
    </location>
</feature>
<dbReference type="AlphaFoldDB" id="A0A850RDQ2"/>
<dbReference type="GO" id="GO:0044718">
    <property type="term" value="P:siderophore transmembrane transport"/>
    <property type="evidence" value="ECO:0007669"/>
    <property type="project" value="TreeGrafter"/>
</dbReference>
<dbReference type="InterPro" id="IPR036942">
    <property type="entry name" value="Beta-barrel_TonB_sf"/>
</dbReference>
<keyword evidence="8 11" id="KW-0472">Membrane</keyword>
<evidence type="ECO:0000256" key="7">
    <source>
        <dbReference type="ARBA" id="ARBA00023077"/>
    </source>
</evidence>
<dbReference type="PANTHER" id="PTHR30069">
    <property type="entry name" value="TONB-DEPENDENT OUTER MEMBRANE RECEPTOR"/>
    <property type="match status" value="1"/>
</dbReference>
<evidence type="ECO:0000256" key="4">
    <source>
        <dbReference type="ARBA" id="ARBA00022452"/>
    </source>
</evidence>
<dbReference type="SUPFAM" id="SSF56935">
    <property type="entry name" value="Porins"/>
    <property type="match status" value="1"/>
</dbReference>
<dbReference type="CDD" id="cd01347">
    <property type="entry name" value="ligand_gated_channel"/>
    <property type="match status" value="1"/>
</dbReference>
<evidence type="ECO:0000259" key="13">
    <source>
        <dbReference type="Pfam" id="PF00593"/>
    </source>
</evidence>
<keyword evidence="5 11" id="KW-0812">Transmembrane</keyword>
<feature type="domain" description="TonB-dependent receptor-like beta-barrel" evidence="13">
    <location>
        <begin position="298"/>
        <end position="670"/>
    </location>
</feature>
<reference evidence="15 16" key="1">
    <citation type="submission" date="2020-06" db="EMBL/GenBank/DDBJ databases">
        <title>Whole-genome sequence of Allochromatium humboldtianum DSM 21881, type strain.</title>
        <authorList>
            <person name="Kyndt J.A."/>
            <person name="Meyer T.E."/>
        </authorList>
    </citation>
    <scope>NUCLEOTIDE SEQUENCE [LARGE SCALE GENOMIC DNA]</scope>
    <source>
        <strain evidence="15 16">DSM 21881</strain>
    </source>
</reference>
<dbReference type="Proteomes" id="UP000592294">
    <property type="component" value="Unassembled WGS sequence"/>
</dbReference>
<dbReference type="GO" id="GO:0009279">
    <property type="term" value="C:cell outer membrane"/>
    <property type="evidence" value="ECO:0007669"/>
    <property type="project" value="UniProtKB-SubCell"/>
</dbReference>
<evidence type="ECO:0000256" key="1">
    <source>
        <dbReference type="ARBA" id="ARBA00004571"/>
    </source>
</evidence>
<name>A0A850RDQ2_9GAMM</name>
<gene>
    <name evidence="15" type="ORF">HW932_17440</name>
</gene>
<organism evidence="15 16">
    <name type="scientific">Allochromatium humboldtianum</name>
    <dbReference type="NCBI Taxonomy" id="504901"/>
    <lineage>
        <taxon>Bacteria</taxon>
        <taxon>Pseudomonadati</taxon>
        <taxon>Pseudomonadota</taxon>
        <taxon>Gammaproteobacteria</taxon>
        <taxon>Chromatiales</taxon>
        <taxon>Chromatiaceae</taxon>
        <taxon>Allochromatium</taxon>
    </lineage>
</organism>
<dbReference type="InterPro" id="IPR039426">
    <property type="entry name" value="TonB-dep_rcpt-like"/>
</dbReference>
<evidence type="ECO:0000256" key="10">
    <source>
        <dbReference type="ARBA" id="ARBA00023237"/>
    </source>
</evidence>
<dbReference type="InterPro" id="IPR000531">
    <property type="entry name" value="Beta-barrel_TonB"/>
</dbReference>
<dbReference type="GO" id="GO:0015344">
    <property type="term" value="F:siderophore uptake transmembrane transporter activity"/>
    <property type="evidence" value="ECO:0007669"/>
    <property type="project" value="TreeGrafter"/>
</dbReference>
<evidence type="ECO:0000256" key="6">
    <source>
        <dbReference type="ARBA" id="ARBA00022729"/>
    </source>
</evidence>
<dbReference type="InterPro" id="IPR037066">
    <property type="entry name" value="Plug_dom_sf"/>
</dbReference>
<evidence type="ECO:0000313" key="15">
    <source>
        <dbReference type="EMBL" id="NVZ11045.1"/>
    </source>
</evidence>
<dbReference type="Gene3D" id="2.40.170.20">
    <property type="entry name" value="TonB-dependent receptor, beta-barrel domain"/>
    <property type="match status" value="1"/>
</dbReference>
<evidence type="ECO:0000256" key="11">
    <source>
        <dbReference type="PROSITE-ProRule" id="PRU01360"/>
    </source>
</evidence>
<dbReference type="Gene3D" id="2.170.130.10">
    <property type="entry name" value="TonB-dependent receptor, plug domain"/>
    <property type="match status" value="1"/>
</dbReference>
<dbReference type="Pfam" id="PF00593">
    <property type="entry name" value="TonB_dep_Rec_b-barrel"/>
    <property type="match status" value="1"/>
</dbReference>
<keyword evidence="3 11" id="KW-0813">Transport</keyword>
<dbReference type="EMBL" id="JABZEO010000015">
    <property type="protein sequence ID" value="NVZ11045.1"/>
    <property type="molecule type" value="Genomic_DNA"/>
</dbReference>
<protein>
    <submittedName>
        <fullName evidence="15">TonB-dependent receptor</fullName>
    </submittedName>
</protein>
<dbReference type="PROSITE" id="PS52016">
    <property type="entry name" value="TONB_DEPENDENT_REC_3"/>
    <property type="match status" value="1"/>
</dbReference>
<proteinExistence type="inferred from homology"/>